<proteinExistence type="predicted"/>
<dbReference type="PANTHER" id="PTHR31151:SF0">
    <property type="entry name" value="PROLINE-TRNA LIGASE (DUF1680)"/>
    <property type="match status" value="1"/>
</dbReference>
<dbReference type="GO" id="GO:0004553">
    <property type="term" value="F:hydrolase activity, hydrolyzing O-glycosyl compounds"/>
    <property type="evidence" value="ECO:0007669"/>
    <property type="project" value="UniProtKB-ARBA"/>
</dbReference>
<keyword evidence="1" id="KW-0732">Signal</keyword>
<feature type="signal peptide" evidence="1">
    <location>
        <begin position="1"/>
        <end position="22"/>
    </location>
</feature>
<evidence type="ECO:0000313" key="6">
    <source>
        <dbReference type="Proteomes" id="UP000291485"/>
    </source>
</evidence>
<evidence type="ECO:0000259" key="3">
    <source>
        <dbReference type="Pfam" id="PF07944"/>
    </source>
</evidence>
<dbReference type="Pfam" id="PF20736">
    <property type="entry name" value="Glyco_hydro127M"/>
    <property type="match status" value="1"/>
</dbReference>
<organism evidence="5 6">
    <name type="scientific">Pedobacter frigidisoli</name>
    <dbReference type="NCBI Taxonomy" id="2530455"/>
    <lineage>
        <taxon>Bacteria</taxon>
        <taxon>Pseudomonadati</taxon>
        <taxon>Bacteroidota</taxon>
        <taxon>Sphingobacteriia</taxon>
        <taxon>Sphingobacteriales</taxon>
        <taxon>Sphingobacteriaceae</taxon>
        <taxon>Pedobacter</taxon>
    </lineage>
</organism>
<evidence type="ECO:0000259" key="4">
    <source>
        <dbReference type="Pfam" id="PF20736"/>
    </source>
</evidence>
<dbReference type="InterPro" id="IPR008928">
    <property type="entry name" value="6-hairpin_glycosidase_sf"/>
</dbReference>
<dbReference type="PANTHER" id="PTHR31151">
    <property type="entry name" value="PROLINE-TRNA LIGASE (DUF1680)"/>
    <property type="match status" value="1"/>
</dbReference>
<dbReference type="Proteomes" id="UP000291485">
    <property type="component" value="Unassembled WGS sequence"/>
</dbReference>
<dbReference type="OrthoDB" id="9757939at2"/>
<evidence type="ECO:0000313" key="5">
    <source>
        <dbReference type="EMBL" id="TCD08444.1"/>
    </source>
</evidence>
<dbReference type="InterPro" id="IPR013320">
    <property type="entry name" value="ConA-like_dom_sf"/>
</dbReference>
<dbReference type="SUPFAM" id="SSF49899">
    <property type="entry name" value="Concanavalin A-like lectins/glucanases"/>
    <property type="match status" value="1"/>
</dbReference>
<dbReference type="InterPro" id="IPR012878">
    <property type="entry name" value="Beta-AFase-like_GH127_cat"/>
</dbReference>
<dbReference type="AlphaFoldDB" id="A0A4R0P441"/>
<reference evidence="5 6" key="1">
    <citation type="submission" date="2019-02" db="EMBL/GenBank/DDBJ databases">
        <title>Pedobacter sp. RP-3-11 sp. nov., isolated from Arctic soil.</title>
        <authorList>
            <person name="Dahal R.H."/>
        </authorList>
    </citation>
    <scope>NUCLEOTIDE SEQUENCE [LARGE SCALE GENOMIC DNA]</scope>
    <source>
        <strain evidence="5 6">RP-3-11</strain>
    </source>
</reference>
<feature type="domain" description="3-keto-alpha-glucoside-1,2-lyase/3-keto-2-hydroxy-glucal hydratase" evidence="2">
    <location>
        <begin position="668"/>
        <end position="835"/>
    </location>
</feature>
<feature type="chain" id="PRO_5020477932" evidence="1">
    <location>
        <begin position="23"/>
        <end position="838"/>
    </location>
</feature>
<protein>
    <submittedName>
        <fullName evidence="5">DUF1080 domain-containing protein</fullName>
    </submittedName>
</protein>
<evidence type="ECO:0000256" key="1">
    <source>
        <dbReference type="SAM" id="SignalP"/>
    </source>
</evidence>
<evidence type="ECO:0000259" key="2">
    <source>
        <dbReference type="Pfam" id="PF06439"/>
    </source>
</evidence>
<dbReference type="Pfam" id="PF07944">
    <property type="entry name" value="Beta-AFase-like_GH127_cat"/>
    <property type="match status" value="1"/>
</dbReference>
<gene>
    <name evidence="5" type="ORF">EZ449_11360</name>
</gene>
<name>A0A4R0P441_9SPHI</name>
<dbReference type="InterPro" id="IPR049046">
    <property type="entry name" value="Beta-AFase-like_GH127_middle"/>
</dbReference>
<dbReference type="SUPFAM" id="SSF48208">
    <property type="entry name" value="Six-hairpin glycosidases"/>
    <property type="match status" value="1"/>
</dbReference>
<dbReference type="RefSeq" id="WP_131558773.1">
    <property type="nucleotide sequence ID" value="NZ_SJSN01000008.1"/>
</dbReference>
<comment type="caution">
    <text evidence="5">The sequence shown here is derived from an EMBL/GenBank/DDBJ whole genome shotgun (WGS) entry which is preliminary data.</text>
</comment>
<dbReference type="InterPro" id="IPR010496">
    <property type="entry name" value="AL/BT2_dom"/>
</dbReference>
<feature type="domain" description="Non-reducing end beta-L-arabinofuranosidase-like GH127 middle" evidence="4">
    <location>
        <begin position="427"/>
        <end position="509"/>
    </location>
</feature>
<accession>A0A4R0P441</accession>
<feature type="domain" description="Non-reducing end beta-L-arabinofuranosidase-like GH127 catalytic" evidence="3">
    <location>
        <begin position="97"/>
        <end position="400"/>
    </location>
</feature>
<sequence>MRKLINTICFVVPFLSIQSLSAQVSQNEFNKAPLKQNVYVQLPIGSIKAKGWLLKQLEQQRDGATGIAEALYSDDNDLGKGTDWLGGKGSGWERVPYYVKGLVALAYTLDDAALKAKAQKYIDWTLNNQQANGLFGPPKMKDWWPRMPMMYALQSYYEATSDKRVIPFLTKYFKYELANLDADPLKEWGKSRAGDNMEIAIWLYNKTGDQYLLKLVEKLKDQAYPWIDIYTNNQFYFYGDDFQPKHMVNVAQALKFPVVYAQLKDTQINRDALMKGINHIMHDHGQPEGLGSGTEFLAGTSSIEGVETCTVLEWMQSLETAAKVIHDVNIGDQLEKVAFNALPAQFDREFKNHSYYTLPNQVISVHGEHGFNQDYSTGIVSSPYSGYGCCRYNMHMGWPYFVKSSVVATPDKGLAMITYGPMEIETLVADQKKIKITEETNYPFEEQIQLKLSLSGSASFPLILRIPTWSVKPTVKLNGSVLKDVKAGEMLKIDRVWKDQDQLELNFPMEICTQKQVNNSVSIERGPIVYALEIKAEAKKTKTHSVAGFTDYEILPQSAWNYGLSLGKGNLSTSIKVIKSAMPENPFVAANAPIKLKVQAKKIPSWGLNYNKVSAFDVPFSPVASTEKEEEITLVPYGSENIRLSCFPTIGQPKNRSASLIENFENGMANDWVFYGGGWFWKDGSVNSASNAGSGGFGINGSKYIANGTDFKNFTYQADVKINTAGDAGLMFRVSNPAIGPDAYQGYYVGLNSTSGEIQIGKASDQKWMVIKSAKYPVEMNKSYQLKIVANGNKFDVYIDGAKQAILNAIDSQYQSGSIGLRAYKALATFDSVKINTL</sequence>
<keyword evidence="6" id="KW-1185">Reference proteome</keyword>
<dbReference type="EMBL" id="SJSN01000008">
    <property type="protein sequence ID" value="TCD08444.1"/>
    <property type="molecule type" value="Genomic_DNA"/>
</dbReference>
<dbReference type="Gene3D" id="2.60.120.560">
    <property type="entry name" value="Exo-inulinase, domain 1"/>
    <property type="match status" value="1"/>
</dbReference>
<dbReference type="Pfam" id="PF06439">
    <property type="entry name" value="3keto-disac_hyd"/>
    <property type="match status" value="1"/>
</dbReference>
<dbReference type="GO" id="GO:0005975">
    <property type="term" value="P:carbohydrate metabolic process"/>
    <property type="evidence" value="ECO:0007669"/>
    <property type="project" value="InterPro"/>
</dbReference>